<dbReference type="Gene3D" id="3.40.50.1820">
    <property type="entry name" value="alpha/beta hydrolase"/>
    <property type="match status" value="1"/>
</dbReference>
<keyword evidence="1" id="KW-0472">Membrane</keyword>
<keyword evidence="1" id="KW-1133">Transmembrane helix</keyword>
<dbReference type="SUPFAM" id="SSF53474">
    <property type="entry name" value="alpha/beta-Hydrolases"/>
    <property type="match status" value="1"/>
</dbReference>
<reference evidence="3" key="1">
    <citation type="journal article" date="2010" name="Science">
        <title>Plasticity of animal genome architecture unmasked by rapid evolution of a pelagic tunicate.</title>
        <authorList>
            <person name="Denoeud F."/>
            <person name="Henriet S."/>
            <person name="Mungpakdee S."/>
            <person name="Aury J.M."/>
            <person name="Da Silva C."/>
            <person name="Brinkmann H."/>
            <person name="Mikhaleva J."/>
            <person name="Olsen L.C."/>
            <person name="Jubin C."/>
            <person name="Canestro C."/>
            <person name="Bouquet J.M."/>
            <person name="Danks G."/>
            <person name="Poulain J."/>
            <person name="Campsteijn C."/>
            <person name="Adamski M."/>
            <person name="Cross I."/>
            <person name="Yadetie F."/>
            <person name="Muffato M."/>
            <person name="Louis A."/>
            <person name="Butcher S."/>
            <person name="Tsagkogeorga G."/>
            <person name="Konrad A."/>
            <person name="Singh S."/>
            <person name="Jensen M.F."/>
            <person name="Cong E.H."/>
            <person name="Eikeseth-Otteraa H."/>
            <person name="Noel B."/>
            <person name="Anthouard V."/>
            <person name="Porcel B.M."/>
            <person name="Kachouri-Lafond R."/>
            <person name="Nishino A."/>
            <person name="Ugolini M."/>
            <person name="Chourrout P."/>
            <person name="Nishida H."/>
            <person name="Aasland R."/>
            <person name="Huzurbazar S."/>
            <person name="Westhof E."/>
            <person name="Delsuc F."/>
            <person name="Lehrach H."/>
            <person name="Reinhardt R."/>
            <person name="Weissenbach J."/>
            <person name="Roy S.W."/>
            <person name="Artiguenave F."/>
            <person name="Postlethwait J.H."/>
            <person name="Manak J.R."/>
            <person name="Thompson E.M."/>
            <person name="Jaillon O."/>
            <person name="Du Pasquier L."/>
            <person name="Boudinot P."/>
            <person name="Liberles D.A."/>
            <person name="Volff J.N."/>
            <person name="Philippe H."/>
            <person name="Lenhard B."/>
            <person name="Roest Crollius H."/>
            <person name="Wincker P."/>
            <person name="Chourrout D."/>
        </authorList>
    </citation>
    <scope>NUCLEOTIDE SEQUENCE [LARGE SCALE GENOMIC DNA]</scope>
</reference>
<dbReference type="AlphaFoldDB" id="E4Y9V1"/>
<dbReference type="CDD" id="cd00519">
    <property type="entry name" value="Lipase_3"/>
    <property type="match status" value="1"/>
</dbReference>
<evidence type="ECO:0000256" key="1">
    <source>
        <dbReference type="SAM" id="Phobius"/>
    </source>
</evidence>
<evidence type="ECO:0000313" key="3">
    <source>
        <dbReference type="EMBL" id="CBY32338.1"/>
    </source>
</evidence>
<dbReference type="PANTHER" id="PTHR45856">
    <property type="entry name" value="ALPHA/BETA-HYDROLASES SUPERFAMILY PROTEIN"/>
    <property type="match status" value="1"/>
</dbReference>
<dbReference type="Pfam" id="PF01764">
    <property type="entry name" value="Lipase_3"/>
    <property type="match status" value="1"/>
</dbReference>
<dbReference type="Proteomes" id="UP000011014">
    <property type="component" value="Unassembled WGS sequence"/>
</dbReference>
<proteinExistence type="predicted"/>
<protein>
    <recommendedName>
        <fullName evidence="2">Fungal lipase-type domain-containing protein</fullName>
    </recommendedName>
</protein>
<sequence>MARSRSSIQRTNRMPQGHYIGQLARAAWFAYLSPDDVDELLSCVRESRTPDPTRFPDARDAALMDFIKIIRTPPIYVHSPVEDTDCYLVETFDNELWILWRGTQATTEDGFSLRDLYNDLRFRLTRCDFLPGNRLRLHAGFLGKYLTMRPIIIKAISKYLSQSDHNLTVRCCGHSLGGAIAMINAADLCIQNELIWNNNLNVACCTFGAPAAGNRAFASFFNYYVKNSTRVTIQDDLITYLPCFPWFSHVRGEICVFQSASLFHWILSFAFKGIMNHHMVKYIHGSDCHDGKRLPLPSETTTVIMIESVIKTIIIYAVIYIVANTDRISIMMYLFFFVFDIFDNHIASLKKYLKSYLRVASHIPSDTYLVRQERSSRLIPVSTSHL</sequence>
<keyword evidence="1" id="KW-0812">Transmembrane</keyword>
<dbReference type="GO" id="GO:0006629">
    <property type="term" value="P:lipid metabolic process"/>
    <property type="evidence" value="ECO:0007669"/>
    <property type="project" value="InterPro"/>
</dbReference>
<gene>
    <name evidence="3" type="ORF">GSOID_T00030760001</name>
</gene>
<dbReference type="InterPro" id="IPR029058">
    <property type="entry name" value="AB_hydrolase_fold"/>
</dbReference>
<name>E4Y9V1_OIKDI</name>
<organism evidence="3">
    <name type="scientific">Oikopleura dioica</name>
    <name type="common">Tunicate</name>
    <dbReference type="NCBI Taxonomy" id="34765"/>
    <lineage>
        <taxon>Eukaryota</taxon>
        <taxon>Metazoa</taxon>
        <taxon>Chordata</taxon>
        <taxon>Tunicata</taxon>
        <taxon>Appendicularia</taxon>
        <taxon>Copelata</taxon>
        <taxon>Oikopleuridae</taxon>
        <taxon>Oikopleura</taxon>
    </lineage>
</organism>
<dbReference type="EMBL" id="FN654346">
    <property type="protein sequence ID" value="CBY32338.1"/>
    <property type="molecule type" value="Genomic_DNA"/>
</dbReference>
<feature type="transmembrane region" description="Helical" evidence="1">
    <location>
        <begin position="302"/>
        <end position="322"/>
    </location>
</feature>
<accession>E4Y9V1</accession>
<evidence type="ECO:0000259" key="2">
    <source>
        <dbReference type="Pfam" id="PF01764"/>
    </source>
</evidence>
<dbReference type="PANTHER" id="PTHR45856:SF11">
    <property type="entry name" value="FUNGAL LIPASE-LIKE DOMAIN-CONTAINING PROTEIN"/>
    <property type="match status" value="1"/>
</dbReference>
<dbReference type="InterPro" id="IPR051218">
    <property type="entry name" value="Sec_MonoDiacylglyc_Lipase"/>
</dbReference>
<feature type="domain" description="Fungal lipase-type" evidence="2">
    <location>
        <begin position="98"/>
        <end position="243"/>
    </location>
</feature>
<dbReference type="InterPro" id="IPR002921">
    <property type="entry name" value="Fungal_lipase-type"/>
</dbReference>